<proteinExistence type="predicted"/>
<evidence type="ECO:0000256" key="1">
    <source>
        <dbReference type="SAM" id="Phobius"/>
    </source>
</evidence>
<dbReference type="EMBL" id="VSSQ01023750">
    <property type="protein sequence ID" value="MPM70866.1"/>
    <property type="molecule type" value="Genomic_DNA"/>
</dbReference>
<keyword evidence="1" id="KW-0812">Transmembrane</keyword>
<keyword evidence="1" id="KW-0472">Membrane</keyword>
<accession>A0A645BZ92</accession>
<dbReference type="Pfam" id="PF04397">
    <property type="entry name" value="LytTR"/>
    <property type="match status" value="1"/>
</dbReference>
<gene>
    <name evidence="3" type="ORF">SDC9_117827</name>
</gene>
<keyword evidence="1" id="KW-1133">Transmembrane helix</keyword>
<organism evidence="3">
    <name type="scientific">bioreactor metagenome</name>
    <dbReference type="NCBI Taxonomy" id="1076179"/>
    <lineage>
        <taxon>unclassified sequences</taxon>
        <taxon>metagenomes</taxon>
        <taxon>ecological metagenomes</taxon>
    </lineage>
</organism>
<dbReference type="InterPro" id="IPR007492">
    <property type="entry name" value="LytTR_DNA-bd_dom"/>
</dbReference>
<feature type="transmembrane region" description="Helical" evidence="1">
    <location>
        <begin position="54"/>
        <end position="75"/>
    </location>
</feature>
<dbReference type="AlphaFoldDB" id="A0A645BZ92"/>
<feature type="transmembrane region" description="Helical" evidence="1">
    <location>
        <begin position="127"/>
        <end position="145"/>
    </location>
</feature>
<dbReference type="Gene3D" id="2.40.50.1020">
    <property type="entry name" value="LytTr DNA-binding domain"/>
    <property type="match status" value="1"/>
</dbReference>
<name>A0A645BZ92_9ZZZZ</name>
<feature type="transmembrane region" description="Helical" evidence="1">
    <location>
        <begin position="20"/>
        <end position="42"/>
    </location>
</feature>
<sequence>MNWILAILRHPHPGYANFSVYFTISTATAAGVFLILSFLQPLNLGDRNILGDPYITALVYAGGSYITMLFSSIWIKLFPQFFSDERWTLGKEILMCIYQMVSITTAMWLINYTRGVFPLHIHGYFDMLWKVILVGFFPYLVVLLIRHTYLMKRSLQKAATMNISLMLDNKEAPVESAPQYISLQRFIKPIDINTFISAESKGDYLMVNIARNGEVEELALTTTLEEFQTENEHFEQLFRCRDEVIINKNKITWVEGNAAGYKLRMHPKLPSVFVSREKAAEFRKQMDYC</sequence>
<comment type="caution">
    <text evidence="3">The sequence shown here is derived from an EMBL/GenBank/DDBJ whole genome shotgun (WGS) entry which is preliminary data.</text>
</comment>
<feature type="transmembrane region" description="Helical" evidence="1">
    <location>
        <begin position="96"/>
        <end position="115"/>
    </location>
</feature>
<dbReference type="GO" id="GO:0003677">
    <property type="term" value="F:DNA binding"/>
    <property type="evidence" value="ECO:0007669"/>
    <property type="project" value="InterPro"/>
</dbReference>
<protein>
    <recommendedName>
        <fullName evidence="2">HTH LytTR-type domain-containing protein</fullName>
    </recommendedName>
</protein>
<evidence type="ECO:0000259" key="2">
    <source>
        <dbReference type="Pfam" id="PF04397"/>
    </source>
</evidence>
<evidence type="ECO:0000313" key="3">
    <source>
        <dbReference type="EMBL" id="MPM70866.1"/>
    </source>
</evidence>
<feature type="domain" description="HTH LytTR-type" evidence="2">
    <location>
        <begin position="189"/>
        <end position="286"/>
    </location>
</feature>
<reference evidence="3" key="1">
    <citation type="submission" date="2019-08" db="EMBL/GenBank/DDBJ databases">
        <authorList>
            <person name="Kucharzyk K."/>
            <person name="Murdoch R.W."/>
            <person name="Higgins S."/>
            <person name="Loffler F."/>
        </authorList>
    </citation>
    <scope>NUCLEOTIDE SEQUENCE</scope>
</reference>